<evidence type="ECO:0000313" key="1">
    <source>
        <dbReference type="EMBL" id="AKU45358.1"/>
    </source>
</evidence>
<protein>
    <submittedName>
        <fullName evidence="1">Uncharacterized protein</fullName>
    </submittedName>
</protein>
<dbReference type="Proteomes" id="UP000222075">
    <property type="component" value="Segment"/>
</dbReference>
<dbReference type="EMBL" id="KR997933">
    <property type="protein sequence ID" value="AKU45358.1"/>
    <property type="molecule type" value="Genomic_DNA"/>
</dbReference>
<proteinExistence type="predicted"/>
<organism evidence="1 2">
    <name type="scientific">Mycobacterium phage Madruga</name>
    <dbReference type="NCBI Taxonomy" id="1675552"/>
    <lineage>
        <taxon>Viruses</taxon>
        <taxon>Duplodnaviria</taxon>
        <taxon>Heunggongvirae</taxon>
        <taxon>Uroviricota</taxon>
        <taxon>Caudoviricetes</taxon>
        <taxon>Patiencevirus</taxon>
        <taxon>Patiencevirus patience</taxon>
    </lineage>
</organism>
<name>A0A0K1LT72_9CAUD</name>
<reference evidence="1 2" key="1">
    <citation type="journal article" date="2016" name="BMC Microbiol.">
        <title>Characterization of mycobacteria and mycobacteriophages isolated from compost at the Sao Paulo Zoo Park Foundation in Brazil and creation of the new mycobacteriophage Cluster U.</title>
        <authorList>
            <person name="Lima-Junior J.D."/>
            <person name="Viana-Niero C."/>
            <person name="Conde Oliveira D.V."/>
            <person name="Machado G.E."/>
            <person name="Rabello M.C."/>
            <person name="Martins-Junior J."/>
            <person name="Martins L.F."/>
            <person name="Digiampietri L.A."/>
            <person name="da Silva A.M."/>
            <person name="Setubal J.C."/>
            <person name="Russell D.A."/>
            <person name="Jacobs-Sera D."/>
            <person name="Pope W.H."/>
            <person name="Hatfull G.F."/>
            <person name="Leao S.C."/>
        </authorList>
    </citation>
    <scope>NUCLEOTIDE SEQUENCE [LARGE SCALE GENOMIC DNA]</scope>
</reference>
<sequence length="110" mass="12394">MTALHLLTKFCDDQVYIELAKYHDNTTAIRFVDVDTFEPVAIATVCLSKFKEVPAEGNVFIKDWSENEGMLKCLQDAGILGEQVREVATGFVMVQECPLLLDPDDDRILK</sequence>
<accession>A0A0K1LT72</accession>
<evidence type="ECO:0000313" key="2">
    <source>
        <dbReference type="Proteomes" id="UP000222075"/>
    </source>
</evidence>
<gene>
    <name evidence="1" type="ORF">MADRUGA_68</name>
</gene>